<name>A0A6G7XHF2_9MICO</name>
<dbReference type="RefSeq" id="WP_166292133.1">
    <property type="nucleotide sequence ID" value="NZ_CP049863.1"/>
</dbReference>
<dbReference type="Proteomes" id="UP000502677">
    <property type="component" value="Chromosome"/>
</dbReference>
<proteinExistence type="predicted"/>
<protein>
    <submittedName>
        <fullName evidence="1">Uncharacterized protein</fullName>
    </submittedName>
</protein>
<gene>
    <name evidence="1" type="ORF">G7068_11795</name>
</gene>
<evidence type="ECO:0000313" key="2">
    <source>
        <dbReference type="Proteomes" id="UP000502677"/>
    </source>
</evidence>
<dbReference type="EMBL" id="CP049863">
    <property type="protein sequence ID" value="QIK63791.1"/>
    <property type="molecule type" value="Genomic_DNA"/>
</dbReference>
<dbReference type="KEGG" id="lvi:G7068_11795"/>
<reference evidence="1 2" key="1">
    <citation type="submission" date="2020-03" db="EMBL/GenBank/DDBJ databases">
        <title>Leucobacter sp. nov., isolated from beetles.</title>
        <authorList>
            <person name="Hyun D.-W."/>
            <person name="Bae J.-W."/>
        </authorList>
    </citation>
    <scope>NUCLEOTIDE SEQUENCE [LARGE SCALE GENOMIC DNA]</scope>
    <source>
        <strain evidence="1 2">HDW9C</strain>
    </source>
</reference>
<organism evidence="1 2">
    <name type="scientific">Leucobacter viscericola</name>
    <dbReference type="NCBI Taxonomy" id="2714935"/>
    <lineage>
        <taxon>Bacteria</taxon>
        <taxon>Bacillati</taxon>
        <taxon>Actinomycetota</taxon>
        <taxon>Actinomycetes</taxon>
        <taxon>Micrococcales</taxon>
        <taxon>Microbacteriaceae</taxon>
        <taxon>Leucobacter</taxon>
    </lineage>
</organism>
<accession>A0A6G7XHF2</accession>
<evidence type="ECO:0000313" key="1">
    <source>
        <dbReference type="EMBL" id="QIK63791.1"/>
    </source>
</evidence>
<keyword evidence="2" id="KW-1185">Reference proteome</keyword>
<dbReference type="AlphaFoldDB" id="A0A6G7XHF2"/>
<sequence length="218" mass="23675">MTVLTPLNLTTAEEIKTALEFVGIDWEPSAQPPTVPGLLYVWGIHAVSGNSLEDFAVLYIGKDVTAGKRLEDEHSWSGDEYVHGHALAVQRTQMSPLAGNPSLKLAQPAEDLRAQISHLVSIGMNGTANTREEVDRCLLALDLLHSLNLAIIETFAIRLSVHFGDVGAPINCSGKNAWAVKSKNGNPLDALAYWVSLHLKESALARPEEAPHQNTSWI</sequence>